<dbReference type="AlphaFoldDB" id="A0A0E2B412"/>
<accession>A0A0E2B412</accession>
<keyword evidence="1" id="KW-1133">Transmembrane helix</keyword>
<evidence type="ECO:0000256" key="1">
    <source>
        <dbReference type="SAM" id="Phobius"/>
    </source>
</evidence>
<sequence length="89" mass="10235">MYLILSTVKIGAVLFWIVFSALLFGFISVESHLSFLIKAVGYGTLAVHLLEIVYFWFLLRKKSNNILLDCIQILIFGVFHMISLRNKRA</sequence>
<name>A0A0E2B412_9LEPT</name>
<evidence type="ECO:0000313" key="2">
    <source>
        <dbReference type="EMBL" id="EKO15894.1"/>
    </source>
</evidence>
<feature type="transmembrane region" description="Helical" evidence="1">
    <location>
        <begin position="12"/>
        <end position="29"/>
    </location>
</feature>
<keyword evidence="1" id="KW-0472">Membrane</keyword>
<protein>
    <recommendedName>
        <fullName evidence="4">PF06611 family protein</fullName>
    </recommendedName>
</protein>
<keyword evidence="1" id="KW-0812">Transmembrane</keyword>
<dbReference type="RefSeq" id="WP_004750396.1">
    <property type="nucleotide sequence ID" value="NZ_AHMY02000040.1"/>
</dbReference>
<feature type="transmembrane region" description="Helical" evidence="1">
    <location>
        <begin position="35"/>
        <end position="59"/>
    </location>
</feature>
<feature type="transmembrane region" description="Helical" evidence="1">
    <location>
        <begin position="66"/>
        <end position="84"/>
    </location>
</feature>
<dbReference type="Proteomes" id="UP000006253">
    <property type="component" value="Unassembled WGS sequence"/>
</dbReference>
<dbReference type="EMBL" id="AHMY02000040">
    <property type="protein sequence ID" value="EKO15894.1"/>
    <property type="molecule type" value="Genomic_DNA"/>
</dbReference>
<reference evidence="2 3" key="1">
    <citation type="submission" date="2012-10" db="EMBL/GenBank/DDBJ databases">
        <authorList>
            <person name="Harkins D.M."/>
            <person name="Durkin A.S."/>
            <person name="Brinkac L.M."/>
            <person name="Selengut J.D."/>
            <person name="Sanka R."/>
            <person name="DePew J."/>
            <person name="Purushe J."/>
            <person name="Peacock S.J."/>
            <person name="Thaipadungpanit J."/>
            <person name="Wuthiekanun V.W."/>
            <person name="Day N.P."/>
            <person name="Vinetz J.M."/>
            <person name="Sutton G.G."/>
            <person name="Nelson W.C."/>
            <person name="Fouts D.E."/>
        </authorList>
    </citation>
    <scope>NUCLEOTIDE SEQUENCE [LARGE SCALE GENOMIC DNA]</scope>
    <source>
        <strain evidence="2 3">H1</strain>
    </source>
</reference>
<gene>
    <name evidence="2" type="ORF">LEP1GSC081_3471</name>
</gene>
<comment type="caution">
    <text evidence="2">The sequence shown here is derived from an EMBL/GenBank/DDBJ whole genome shotgun (WGS) entry which is preliminary data.</text>
</comment>
<organism evidence="2 3">
    <name type="scientific">Leptospira kirschneri str. H1</name>
    <dbReference type="NCBI Taxonomy" id="1049966"/>
    <lineage>
        <taxon>Bacteria</taxon>
        <taxon>Pseudomonadati</taxon>
        <taxon>Spirochaetota</taxon>
        <taxon>Spirochaetia</taxon>
        <taxon>Leptospirales</taxon>
        <taxon>Leptospiraceae</taxon>
        <taxon>Leptospira</taxon>
    </lineage>
</organism>
<evidence type="ECO:0008006" key="4">
    <source>
        <dbReference type="Google" id="ProtNLM"/>
    </source>
</evidence>
<proteinExistence type="predicted"/>
<evidence type="ECO:0000313" key="3">
    <source>
        <dbReference type="Proteomes" id="UP000006253"/>
    </source>
</evidence>